<keyword evidence="2" id="KW-1185">Reference proteome</keyword>
<comment type="caution">
    <text evidence="1">The sequence shown here is derived from an EMBL/GenBank/DDBJ whole genome shotgun (WGS) entry which is preliminary data.</text>
</comment>
<organism evidence="1 2">
    <name type="scientific">Fusarium decemcellulare</name>
    <dbReference type="NCBI Taxonomy" id="57161"/>
    <lineage>
        <taxon>Eukaryota</taxon>
        <taxon>Fungi</taxon>
        <taxon>Dikarya</taxon>
        <taxon>Ascomycota</taxon>
        <taxon>Pezizomycotina</taxon>
        <taxon>Sordariomycetes</taxon>
        <taxon>Hypocreomycetidae</taxon>
        <taxon>Hypocreales</taxon>
        <taxon>Nectriaceae</taxon>
        <taxon>Fusarium</taxon>
        <taxon>Fusarium decemcellulare species complex</taxon>
    </lineage>
</organism>
<evidence type="ECO:0000313" key="1">
    <source>
        <dbReference type="EMBL" id="KAJ3539727.1"/>
    </source>
</evidence>
<gene>
    <name evidence="1" type="ORF">NM208_g5369</name>
</gene>
<proteinExistence type="predicted"/>
<evidence type="ECO:0000313" key="2">
    <source>
        <dbReference type="Proteomes" id="UP001148629"/>
    </source>
</evidence>
<accession>A0ACC1SH63</accession>
<dbReference type="EMBL" id="JANRMS010000445">
    <property type="protein sequence ID" value="KAJ3539727.1"/>
    <property type="molecule type" value="Genomic_DNA"/>
</dbReference>
<protein>
    <submittedName>
        <fullName evidence="1">Uncharacterized protein</fullName>
    </submittedName>
</protein>
<name>A0ACC1SH63_9HYPO</name>
<sequence length="390" mass="42222">MDIPIKGGKQSAPPSPLKPSGSSFTPEADLLHIRNPIKEKHISHAQSPKEFGSPPKALVYRGPAVCEGCAEAVGELLESSPWKFHVTYVGPDEDVDVDKKSLEGVQVYAHGGGPDLDDAFKRVGKYKDDLQDFVKNGGHYLGFCLGAYLAGTSPGYDLLPEGGDVDSERSQTDAQVTSEEDTVIQVDWTFVSGQTEKNKWLYFQDGAVITGLDEDKLKRDHQGRILAKYSKNGDVAASVTKYGKGWVGLVGPHPEATEEWYDAYDFKNPDGIDFKFGYDFLDATLNGGKHNSSQPTTGATETPTSTVAAISSTAAGVGQGQMNPLNRVMKLAAKALPGHRCLKLHMSSSLFLVCVIDNGIIAKVLVTATSSDRIFRSQPPMPPTQTWKIY</sequence>
<dbReference type="Proteomes" id="UP001148629">
    <property type="component" value="Unassembled WGS sequence"/>
</dbReference>
<reference evidence="1" key="1">
    <citation type="submission" date="2022-08" db="EMBL/GenBank/DDBJ databases">
        <title>Genome Sequence of Fusarium decemcellulare.</title>
        <authorList>
            <person name="Buettner E."/>
        </authorList>
    </citation>
    <scope>NUCLEOTIDE SEQUENCE</scope>
    <source>
        <strain evidence="1">Babe19</strain>
    </source>
</reference>